<keyword evidence="4" id="KW-0804">Transcription</keyword>
<dbReference type="Gene3D" id="3.40.50.2300">
    <property type="match status" value="1"/>
</dbReference>
<reference evidence="8 9" key="1">
    <citation type="submission" date="2021-04" db="EMBL/GenBank/DDBJ databases">
        <title>Ruania sp. nov., isolated from sandy soil of mangrove forest.</title>
        <authorList>
            <person name="Ge X."/>
            <person name="Huang R."/>
            <person name="Liu W."/>
        </authorList>
    </citation>
    <scope>NUCLEOTIDE SEQUENCE [LARGE SCALE GENOMIC DNA]</scope>
    <source>
        <strain evidence="8 9">N2-46</strain>
    </source>
</reference>
<dbReference type="PRINTS" id="PR00038">
    <property type="entry name" value="HTHLUXR"/>
</dbReference>
<keyword evidence="1 5" id="KW-0597">Phosphoprotein</keyword>
<dbReference type="InterPro" id="IPR058245">
    <property type="entry name" value="NreC/VraR/RcsB-like_REC"/>
</dbReference>
<dbReference type="RefSeq" id="WP_223409607.1">
    <property type="nucleotide sequence ID" value="NZ_JAGSHT010000020.1"/>
</dbReference>
<proteinExistence type="predicted"/>
<evidence type="ECO:0000256" key="5">
    <source>
        <dbReference type="PROSITE-ProRule" id="PRU00169"/>
    </source>
</evidence>
<comment type="caution">
    <text evidence="8">The sequence shown here is derived from an EMBL/GenBank/DDBJ whole genome shotgun (WGS) entry which is preliminary data.</text>
</comment>
<dbReference type="CDD" id="cd06170">
    <property type="entry name" value="LuxR_C_like"/>
    <property type="match status" value="1"/>
</dbReference>
<evidence type="ECO:0000313" key="9">
    <source>
        <dbReference type="Proteomes" id="UP000826651"/>
    </source>
</evidence>
<dbReference type="InterPro" id="IPR001789">
    <property type="entry name" value="Sig_transdc_resp-reg_receiver"/>
</dbReference>
<gene>
    <name evidence="8" type="ORF">KCQ71_20740</name>
</gene>
<evidence type="ECO:0000256" key="3">
    <source>
        <dbReference type="ARBA" id="ARBA00023125"/>
    </source>
</evidence>
<sequence length="230" mass="24132">MTGTDPGGTVDRAVRVLIVDDEAMIRAGIRAVLASDPTIEVVDEAADGRAAVDLTRRMRPDVVLMDIRMPQLDGLAACREIVGLGQGARVVMLTTFGEDSYIAEALEGGASGFLLKASDPRELVTAVHAVADGAAYLSPRVARRVIDRLRIAGAPAAADDRARVAVLTERETDVLALLAAGSSNAQVGRELHLTEGTVKGYVSAILVKLGVENRVQAAILAHRAGLVPHT</sequence>
<dbReference type="EMBL" id="JAGSHT010000020">
    <property type="protein sequence ID" value="MBZ2198590.1"/>
    <property type="molecule type" value="Genomic_DNA"/>
</dbReference>
<feature type="modified residue" description="4-aspartylphosphate" evidence="5">
    <location>
        <position position="66"/>
    </location>
</feature>
<dbReference type="InterPro" id="IPR039420">
    <property type="entry name" value="WalR-like"/>
</dbReference>
<organism evidence="8 9">
    <name type="scientific">Occultella gossypii</name>
    <dbReference type="NCBI Taxonomy" id="2800820"/>
    <lineage>
        <taxon>Bacteria</taxon>
        <taxon>Bacillati</taxon>
        <taxon>Actinomycetota</taxon>
        <taxon>Actinomycetes</taxon>
        <taxon>Micrococcales</taxon>
        <taxon>Ruaniaceae</taxon>
        <taxon>Occultella</taxon>
    </lineage>
</organism>
<feature type="domain" description="Response regulatory" evidence="7">
    <location>
        <begin position="15"/>
        <end position="131"/>
    </location>
</feature>
<dbReference type="SMART" id="SM00421">
    <property type="entry name" value="HTH_LUXR"/>
    <property type="match status" value="1"/>
</dbReference>
<dbReference type="SMART" id="SM00448">
    <property type="entry name" value="REC"/>
    <property type="match status" value="1"/>
</dbReference>
<dbReference type="SUPFAM" id="SSF46894">
    <property type="entry name" value="C-terminal effector domain of the bipartite response regulators"/>
    <property type="match status" value="1"/>
</dbReference>
<dbReference type="PROSITE" id="PS50043">
    <property type="entry name" value="HTH_LUXR_2"/>
    <property type="match status" value="1"/>
</dbReference>
<keyword evidence="2" id="KW-0805">Transcription regulation</keyword>
<dbReference type="PROSITE" id="PS00622">
    <property type="entry name" value="HTH_LUXR_1"/>
    <property type="match status" value="1"/>
</dbReference>
<feature type="domain" description="HTH luxR-type" evidence="6">
    <location>
        <begin position="160"/>
        <end position="225"/>
    </location>
</feature>
<dbReference type="PANTHER" id="PTHR43214">
    <property type="entry name" value="TWO-COMPONENT RESPONSE REGULATOR"/>
    <property type="match status" value="1"/>
</dbReference>
<evidence type="ECO:0000259" key="6">
    <source>
        <dbReference type="PROSITE" id="PS50043"/>
    </source>
</evidence>
<dbReference type="PANTHER" id="PTHR43214:SF24">
    <property type="entry name" value="TRANSCRIPTIONAL REGULATORY PROTEIN NARL-RELATED"/>
    <property type="match status" value="1"/>
</dbReference>
<dbReference type="Proteomes" id="UP000826651">
    <property type="component" value="Unassembled WGS sequence"/>
</dbReference>
<keyword evidence="9" id="KW-1185">Reference proteome</keyword>
<evidence type="ECO:0000259" key="7">
    <source>
        <dbReference type="PROSITE" id="PS50110"/>
    </source>
</evidence>
<accession>A0ABS7SEN1</accession>
<dbReference type="InterPro" id="IPR016032">
    <property type="entry name" value="Sig_transdc_resp-reg_C-effctor"/>
</dbReference>
<evidence type="ECO:0000256" key="1">
    <source>
        <dbReference type="ARBA" id="ARBA00022553"/>
    </source>
</evidence>
<evidence type="ECO:0000256" key="2">
    <source>
        <dbReference type="ARBA" id="ARBA00023015"/>
    </source>
</evidence>
<dbReference type="SUPFAM" id="SSF52172">
    <property type="entry name" value="CheY-like"/>
    <property type="match status" value="1"/>
</dbReference>
<dbReference type="Pfam" id="PF00072">
    <property type="entry name" value="Response_reg"/>
    <property type="match status" value="1"/>
</dbReference>
<dbReference type="InterPro" id="IPR011006">
    <property type="entry name" value="CheY-like_superfamily"/>
</dbReference>
<protein>
    <submittedName>
        <fullName evidence="8">Response regulator transcription factor</fullName>
    </submittedName>
</protein>
<keyword evidence="3" id="KW-0238">DNA-binding</keyword>
<name>A0ABS7SEN1_9MICO</name>
<dbReference type="PROSITE" id="PS50110">
    <property type="entry name" value="RESPONSE_REGULATORY"/>
    <property type="match status" value="1"/>
</dbReference>
<dbReference type="CDD" id="cd17535">
    <property type="entry name" value="REC_NarL-like"/>
    <property type="match status" value="1"/>
</dbReference>
<evidence type="ECO:0000256" key="4">
    <source>
        <dbReference type="ARBA" id="ARBA00023163"/>
    </source>
</evidence>
<evidence type="ECO:0000313" key="8">
    <source>
        <dbReference type="EMBL" id="MBZ2198590.1"/>
    </source>
</evidence>
<dbReference type="Pfam" id="PF00196">
    <property type="entry name" value="GerE"/>
    <property type="match status" value="1"/>
</dbReference>
<dbReference type="InterPro" id="IPR000792">
    <property type="entry name" value="Tscrpt_reg_LuxR_C"/>
</dbReference>